<feature type="compositionally biased region" description="Basic and acidic residues" evidence="1">
    <location>
        <begin position="22"/>
        <end position="37"/>
    </location>
</feature>
<reference evidence="4" key="1">
    <citation type="journal article" date="2014" name="PLoS ONE">
        <title>The genome and linkage map of the northern pike (Esox lucius): conserved synteny revealed between the salmonid sister group and the Neoteleostei.</title>
        <authorList>
            <person name="Rondeau E.B."/>
            <person name="Minkley D.R."/>
            <person name="Leong J.S."/>
            <person name="Messmer A.M."/>
            <person name="Jantzen J.R."/>
            <person name="von Schalburg K.R."/>
            <person name="Lemon C."/>
            <person name="Bird N.H."/>
            <person name="Koop B.F."/>
        </authorList>
    </citation>
    <scope>NUCLEOTIDE SEQUENCE</scope>
</reference>
<dbReference type="InParanoid" id="A0A3P8YC13"/>
<reference evidence="3" key="4">
    <citation type="submission" date="2025-09" db="UniProtKB">
        <authorList>
            <consortium name="Ensembl"/>
        </authorList>
    </citation>
    <scope>IDENTIFICATION</scope>
</reference>
<dbReference type="FunCoup" id="A0A3P8YC13">
    <property type="interactions" value="4"/>
</dbReference>
<dbReference type="AlphaFoldDB" id="A0A3P8YC13"/>
<dbReference type="GeneTree" id="ENSGT00530000063707"/>
<accession>A0A3P8YC13</accession>
<dbReference type="GO" id="GO:0005634">
    <property type="term" value="C:nucleus"/>
    <property type="evidence" value="ECO:0007669"/>
    <property type="project" value="TreeGrafter"/>
</dbReference>
<organism evidence="3 4">
    <name type="scientific">Esox lucius</name>
    <name type="common">Northern pike</name>
    <dbReference type="NCBI Taxonomy" id="8010"/>
    <lineage>
        <taxon>Eukaryota</taxon>
        <taxon>Metazoa</taxon>
        <taxon>Chordata</taxon>
        <taxon>Craniata</taxon>
        <taxon>Vertebrata</taxon>
        <taxon>Euteleostomi</taxon>
        <taxon>Actinopterygii</taxon>
        <taxon>Neopterygii</taxon>
        <taxon>Teleostei</taxon>
        <taxon>Protacanthopterygii</taxon>
        <taxon>Esociformes</taxon>
        <taxon>Esocidae</taxon>
        <taxon>Esox</taxon>
    </lineage>
</organism>
<name>A0A3P8YC13_ESOLU</name>
<feature type="region of interest" description="Disordered" evidence="1">
    <location>
        <begin position="127"/>
        <end position="248"/>
    </location>
</feature>
<reference evidence="3" key="2">
    <citation type="submission" date="2020-02" db="EMBL/GenBank/DDBJ databases">
        <title>Esox lucius (northern pike) genome, fEsoLuc1, primary haplotype.</title>
        <authorList>
            <person name="Myers G."/>
            <person name="Karagic N."/>
            <person name="Meyer A."/>
            <person name="Pippel M."/>
            <person name="Reichard M."/>
            <person name="Winkler S."/>
            <person name="Tracey A."/>
            <person name="Sims Y."/>
            <person name="Howe K."/>
            <person name="Rhie A."/>
            <person name="Formenti G."/>
            <person name="Durbin R."/>
            <person name="Fedrigo O."/>
            <person name="Jarvis E.D."/>
        </authorList>
    </citation>
    <scope>NUCLEOTIDE SEQUENCE [LARGE SCALE GENOMIC DNA]</scope>
</reference>
<dbReference type="GO" id="GO:0005667">
    <property type="term" value="C:transcription regulator complex"/>
    <property type="evidence" value="ECO:0007669"/>
    <property type="project" value="TreeGrafter"/>
</dbReference>
<evidence type="ECO:0000259" key="2">
    <source>
        <dbReference type="Pfam" id="PF16794"/>
    </source>
</evidence>
<reference evidence="3" key="3">
    <citation type="submission" date="2025-08" db="UniProtKB">
        <authorList>
            <consortium name="Ensembl"/>
        </authorList>
    </citation>
    <scope>IDENTIFICATION</scope>
</reference>
<gene>
    <name evidence="3" type="primary">ATF7IP2</name>
</gene>
<dbReference type="InterPro" id="IPR026085">
    <property type="entry name" value="ATF7-int"/>
</dbReference>
<feature type="region of interest" description="Disordered" evidence="1">
    <location>
        <begin position="1"/>
        <end position="37"/>
    </location>
</feature>
<dbReference type="GO" id="GO:0006355">
    <property type="term" value="P:regulation of DNA-templated transcription"/>
    <property type="evidence" value="ECO:0007669"/>
    <property type="project" value="TreeGrafter"/>
</dbReference>
<dbReference type="OMA" id="RRDCRIN"/>
<evidence type="ECO:0000256" key="1">
    <source>
        <dbReference type="SAM" id="MobiDB-lite"/>
    </source>
</evidence>
<dbReference type="Proteomes" id="UP000265140">
    <property type="component" value="Chromosome 11"/>
</dbReference>
<feature type="domain" description="Activating transcription factor 7-interacting protein Fn3" evidence="2">
    <location>
        <begin position="264"/>
        <end position="365"/>
    </location>
</feature>
<dbReference type="Ensembl" id="ENSELUT00000022827.3">
    <property type="protein sequence ID" value="ENSELUP00000014124.3"/>
    <property type="gene ID" value="ENSELUG00000014186.3"/>
</dbReference>
<evidence type="ECO:0000313" key="3">
    <source>
        <dbReference type="Ensembl" id="ENSELUP00000014124.3"/>
    </source>
</evidence>
<evidence type="ECO:0000313" key="4">
    <source>
        <dbReference type="Proteomes" id="UP000265140"/>
    </source>
</evidence>
<protein>
    <recommendedName>
        <fullName evidence="2">Activating transcription factor 7-interacting protein Fn3 domain-containing protein</fullName>
    </recommendedName>
</protein>
<feature type="compositionally biased region" description="Pro residues" evidence="1">
    <location>
        <begin position="158"/>
        <end position="180"/>
    </location>
</feature>
<dbReference type="PANTHER" id="PTHR23210:SF26">
    <property type="entry name" value="ACTIVATING TRANSCRIPTION FACTOR 7-INTERACTING PROTEIN 1"/>
    <property type="match status" value="1"/>
</dbReference>
<dbReference type="PANTHER" id="PTHR23210">
    <property type="entry name" value="ACTIVATING TRANSCRIPTION FACTOR 7 INTERACTING PROTEIN"/>
    <property type="match status" value="1"/>
</dbReference>
<feature type="compositionally biased region" description="Pro residues" evidence="1">
    <location>
        <begin position="218"/>
        <end position="235"/>
    </location>
</feature>
<sequence length="369" mass="40455">MSSPASEVNIGLHSSKMRKRRRDNETGSPDSKEPAKRFSKYEVQSLLQQEVAGTLNQSNSKMESLLERVQRLECEPNFDITIRKLENLFASGPVDLTETDRGPSFVDLVRCDSDEEIAEHKKTMDGFRQNVMANSTRSMLPDKKKEEERNGKTHSTSPLPPVLSSPPPILCHPPSPPPILSPQFPKAEPKAIPVTSPAPDAPLTPVKTENTIKTEETSPPPISSFPPPPPSPPPCKSDLLSRLPPLPSTPFPSSLPLEAASHSIPQKPVVHLARIQNPTPCLVITWRVIDTDPAPPEMDSYSIYISQESRSGSGVYPAWRNVGVVKALALPMAVTVTKYQSGTTYVTVVGKDRYGRFGPYSDIQTVVLS</sequence>
<feature type="compositionally biased region" description="Basic and acidic residues" evidence="1">
    <location>
        <begin position="140"/>
        <end position="151"/>
    </location>
</feature>
<dbReference type="Bgee" id="ENSELUG00000014186">
    <property type="expression patterns" value="Expressed in ovary and 15 other cell types or tissues"/>
</dbReference>
<dbReference type="Pfam" id="PF16794">
    <property type="entry name" value="fn3_4"/>
    <property type="match status" value="1"/>
</dbReference>
<dbReference type="GO" id="GO:0003712">
    <property type="term" value="F:transcription coregulator activity"/>
    <property type="evidence" value="ECO:0007669"/>
    <property type="project" value="TreeGrafter"/>
</dbReference>
<keyword evidence="4" id="KW-1185">Reference proteome</keyword>
<dbReference type="InterPro" id="IPR056565">
    <property type="entry name" value="Fn3_ATF7IP"/>
</dbReference>
<proteinExistence type="predicted"/>